<evidence type="ECO:0000313" key="4">
    <source>
        <dbReference type="Proteomes" id="UP000245680"/>
    </source>
</evidence>
<feature type="compositionally biased region" description="Polar residues" evidence="1">
    <location>
        <begin position="1"/>
        <end position="17"/>
    </location>
</feature>
<evidence type="ECO:0000256" key="1">
    <source>
        <dbReference type="SAM" id="MobiDB-lite"/>
    </source>
</evidence>
<name>A0A2V2LH36_9RHOB</name>
<dbReference type="InterPro" id="IPR001633">
    <property type="entry name" value="EAL_dom"/>
</dbReference>
<dbReference type="SMART" id="SM00052">
    <property type="entry name" value="EAL"/>
    <property type="match status" value="1"/>
</dbReference>
<dbReference type="AlphaFoldDB" id="A0A2V2LH36"/>
<sequence length="279" mass="30521">MRRLSRSPQKTPDTQNDPRVAALPAPELPSARVSEALHGDRIVLAFQPVHRAHGPRTRPAFHEALLRLRLPCGRVLTPGQFMGPVMDTPLGRALDRRALTLALDTLAAVPDLRLSVNVDPRTLEDPGWQALLRARLQPCPALAERLILEVTEHAVLPGPAALAAPLAQWRAWGISLALDDFGAGHTAFRQLRDWRFDIIKIDGAFSRDVHRDPDNQALLRALVGLARHFEALSVAEAVEDPADAAWLAACGVDALQGYHLGRPTLCPRWPGEPAALQAR</sequence>
<accession>A0A2V2LH36</accession>
<dbReference type="InterPro" id="IPR050706">
    <property type="entry name" value="Cyclic-di-GMP_PDE-like"/>
</dbReference>
<dbReference type="Gene3D" id="3.20.20.450">
    <property type="entry name" value="EAL domain"/>
    <property type="match status" value="1"/>
</dbReference>
<comment type="caution">
    <text evidence="3">The sequence shown here is derived from an EMBL/GenBank/DDBJ whole genome shotgun (WGS) entry which is preliminary data.</text>
</comment>
<dbReference type="RefSeq" id="WP_109812730.1">
    <property type="nucleotide sequence ID" value="NZ_QGKU01000048.1"/>
</dbReference>
<dbReference type="Pfam" id="PF00563">
    <property type="entry name" value="EAL"/>
    <property type="match status" value="1"/>
</dbReference>
<feature type="region of interest" description="Disordered" evidence="1">
    <location>
        <begin position="1"/>
        <end position="25"/>
    </location>
</feature>
<evidence type="ECO:0000313" key="3">
    <source>
        <dbReference type="EMBL" id="PWR01689.1"/>
    </source>
</evidence>
<evidence type="ECO:0000259" key="2">
    <source>
        <dbReference type="PROSITE" id="PS50883"/>
    </source>
</evidence>
<proteinExistence type="predicted"/>
<feature type="domain" description="EAL" evidence="2">
    <location>
        <begin position="26"/>
        <end position="277"/>
    </location>
</feature>
<dbReference type="PANTHER" id="PTHR33121:SF79">
    <property type="entry name" value="CYCLIC DI-GMP PHOSPHODIESTERASE PDED-RELATED"/>
    <property type="match status" value="1"/>
</dbReference>
<dbReference type="CDD" id="cd01948">
    <property type="entry name" value="EAL"/>
    <property type="match status" value="1"/>
</dbReference>
<organism evidence="3 4">
    <name type="scientific">Meridianimarinicoccus roseus</name>
    <dbReference type="NCBI Taxonomy" id="2072018"/>
    <lineage>
        <taxon>Bacteria</taxon>
        <taxon>Pseudomonadati</taxon>
        <taxon>Pseudomonadota</taxon>
        <taxon>Alphaproteobacteria</taxon>
        <taxon>Rhodobacterales</taxon>
        <taxon>Paracoccaceae</taxon>
        <taxon>Meridianimarinicoccus</taxon>
    </lineage>
</organism>
<reference evidence="3 4" key="1">
    <citation type="submission" date="2018-05" db="EMBL/GenBank/DDBJ databases">
        <title>Rhodobacteraceae gen. nov., sp. nov. isolated from sea water.</title>
        <authorList>
            <person name="Ren Y."/>
        </authorList>
    </citation>
    <scope>NUCLEOTIDE SEQUENCE [LARGE SCALE GENOMIC DNA]</scope>
    <source>
        <strain evidence="3 4">TG-679</strain>
    </source>
</reference>
<keyword evidence="4" id="KW-1185">Reference proteome</keyword>
<dbReference type="OrthoDB" id="23692at2"/>
<protein>
    <submittedName>
        <fullName evidence="3">EAL domain-containing protein</fullName>
    </submittedName>
</protein>
<dbReference type="GO" id="GO:0071111">
    <property type="term" value="F:cyclic-guanylate-specific phosphodiesterase activity"/>
    <property type="evidence" value="ECO:0007669"/>
    <property type="project" value="InterPro"/>
</dbReference>
<dbReference type="PROSITE" id="PS50883">
    <property type="entry name" value="EAL"/>
    <property type="match status" value="1"/>
</dbReference>
<dbReference type="InterPro" id="IPR035919">
    <property type="entry name" value="EAL_sf"/>
</dbReference>
<gene>
    <name evidence="3" type="ORF">DKT77_16340</name>
</gene>
<dbReference type="SUPFAM" id="SSF141868">
    <property type="entry name" value="EAL domain-like"/>
    <property type="match status" value="1"/>
</dbReference>
<dbReference type="Proteomes" id="UP000245680">
    <property type="component" value="Unassembled WGS sequence"/>
</dbReference>
<dbReference type="PANTHER" id="PTHR33121">
    <property type="entry name" value="CYCLIC DI-GMP PHOSPHODIESTERASE PDEF"/>
    <property type="match status" value="1"/>
</dbReference>
<dbReference type="EMBL" id="QGKU01000048">
    <property type="protein sequence ID" value="PWR01689.1"/>
    <property type="molecule type" value="Genomic_DNA"/>
</dbReference>